<evidence type="ECO:0000313" key="2">
    <source>
        <dbReference type="Proteomes" id="UP000053480"/>
    </source>
</evidence>
<name>A0ACC6TM26_9CREN</name>
<organism evidence="1 2">
    <name type="scientific">Candidatus Aramenus sulfurataquae</name>
    <dbReference type="NCBI Taxonomy" id="1326980"/>
    <lineage>
        <taxon>Archaea</taxon>
        <taxon>Thermoproteota</taxon>
        <taxon>Thermoprotei</taxon>
        <taxon>Sulfolobales</taxon>
        <taxon>Sulfolobaceae</taxon>
        <taxon>Candidatus Aramenus</taxon>
    </lineage>
</organism>
<gene>
    <name evidence="1" type="primary">ndk</name>
    <name evidence="1" type="ORF">TQ35_0001305</name>
</gene>
<dbReference type="EC" id="2.7.4.6" evidence="1"/>
<evidence type="ECO:0000313" key="1">
    <source>
        <dbReference type="EMBL" id="MEW9490835.1"/>
    </source>
</evidence>
<comment type="caution">
    <text evidence="1">The sequence shown here is derived from an EMBL/GenBank/DDBJ whole genome shotgun (WGS) entry which is preliminary data.</text>
</comment>
<proteinExistence type="predicted"/>
<keyword evidence="1" id="KW-0808">Transferase</keyword>
<dbReference type="EMBL" id="JZWS03000001">
    <property type="protein sequence ID" value="MEW9490835.1"/>
    <property type="molecule type" value="Genomic_DNA"/>
</dbReference>
<keyword evidence="1" id="KW-0418">Kinase</keyword>
<accession>A0ACC6TM26</accession>
<sequence length="143" mass="16092">MVTQRTFVMIKPDGVKRKLVGEIISRIERKGLNIVAMKMVQISRERAEELYAEHKGKSFFPELISYITSGQVVCMVVEGDEAVAVMRKMIGATDPKEASPGTIRGDFALSKGENVIHASDSEEKARREMSIFFREEEILELKA</sequence>
<protein>
    <submittedName>
        <fullName evidence="1">Nucleoside-diphosphate kinase</fullName>
        <ecNumber evidence="1">2.7.4.6</ecNumber>
    </submittedName>
</protein>
<reference evidence="1" key="1">
    <citation type="submission" date="2024-07" db="EMBL/GenBank/DDBJ databases">
        <title>Metagenome and Metagenome-Assembled Genomes of Archaea from a hot spring from the geothermal field of Los Azufres, Mexico.</title>
        <authorList>
            <person name="Marin-Paredes R."/>
            <person name="Martinez-Romero E."/>
            <person name="Servin-Garciduenas L.E."/>
        </authorList>
    </citation>
    <scope>NUCLEOTIDE SEQUENCE</scope>
    <source>
        <strain evidence="1">AZ1-454</strain>
    </source>
</reference>
<dbReference type="Proteomes" id="UP000053480">
    <property type="component" value="Unassembled WGS sequence"/>
</dbReference>